<keyword evidence="11" id="KW-0007">Acetylation</keyword>
<dbReference type="OrthoDB" id="13598at2759"/>
<evidence type="ECO:0000313" key="18">
    <source>
        <dbReference type="Proteomes" id="UP000736335"/>
    </source>
</evidence>
<evidence type="ECO:0000256" key="11">
    <source>
        <dbReference type="ARBA" id="ARBA00022990"/>
    </source>
</evidence>
<dbReference type="InterPro" id="IPR008011">
    <property type="entry name" value="Complex1_LYR_dom"/>
</dbReference>
<evidence type="ECO:0000256" key="1">
    <source>
        <dbReference type="ARBA" id="ARBA00002920"/>
    </source>
</evidence>
<evidence type="ECO:0000256" key="15">
    <source>
        <dbReference type="ARBA" id="ARBA00032528"/>
    </source>
</evidence>
<evidence type="ECO:0000256" key="7">
    <source>
        <dbReference type="ARBA" id="ARBA00022553"/>
    </source>
</evidence>
<comment type="subunit">
    <text evidence="4">Mammalian complex I is composed of 45 different subunits.</text>
</comment>
<evidence type="ECO:0000256" key="4">
    <source>
        <dbReference type="ARBA" id="ARBA00011790"/>
    </source>
</evidence>
<dbReference type="PANTHER" id="PTHR12868">
    <property type="entry name" value="NADH-UBIQUINONE OXIDOREDUCTASE B22 SUBUNIT"/>
    <property type="match status" value="1"/>
</dbReference>
<evidence type="ECO:0000256" key="3">
    <source>
        <dbReference type="ARBA" id="ARBA00009508"/>
    </source>
</evidence>
<comment type="function">
    <text evidence="1">Accessory subunit of the mitochondrial membrane respiratory chain NADH dehydrogenase (Complex I), that is believed to be not involved in catalysis. Complex I functions in the transfer of electrons from NADH to the respiratory chain. The immediate electron acceptor for the enzyme is believed to be ubiquinone.</text>
</comment>
<comment type="subcellular location">
    <subcellularLocation>
        <location evidence="2">Mitochondrion inner membrane</location>
        <topology evidence="2">Peripheral membrane protein</topology>
        <orientation evidence="2">Matrix side</orientation>
    </subcellularLocation>
</comment>
<evidence type="ECO:0000313" key="17">
    <source>
        <dbReference type="EMBL" id="KAF9782159.1"/>
    </source>
</evidence>
<evidence type="ECO:0000256" key="14">
    <source>
        <dbReference type="ARBA" id="ARBA00030192"/>
    </source>
</evidence>
<evidence type="ECO:0000256" key="12">
    <source>
        <dbReference type="ARBA" id="ARBA00023128"/>
    </source>
</evidence>
<evidence type="ECO:0000256" key="5">
    <source>
        <dbReference type="ARBA" id="ARBA00018684"/>
    </source>
</evidence>
<evidence type="ECO:0000259" key="16">
    <source>
        <dbReference type="Pfam" id="PF05347"/>
    </source>
</evidence>
<comment type="similarity">
    <text evidence="3">Belongs to the complex I LYR family.</text>
</comment>
<dbReference type="PANTHER" id="PTHR12868:SF0">
    <property type="entry name" value="NADH DEHYDROGENASE [UBIQUINONE] 1 BETA SUBCOMPLEX SUBUNIT 9"/>
    <property type="match status" value="1"/>
</dbReference>
<keyword evidence="13" id="KW-0472">Membrane</keyword>
<protein>
    <recommendedName>
        <fullName evidence="5">NADH dehydrogenase [ubiquinone] 1 beta subcomplex subunit 9</fullName>
    </recommendedName>
    <alternativeName>
        <fullName evidence="14">Complex I-B22</fullName>
    </alternativeName>
    <alternativeName>
        <fullName evidence="15">NADH-ubiquinone oxidoreductase B22 subunit</fullName>
    </alternativeName>
</protein>
<keyword evidence="12" id="KW-0496">Mitochondrion</keyword>
<dbReference type="InterPro" id="IPR033034">
    <property type="entry name" value="NDUFB9"/>
</dbReference>
<keyword evidence="8" id="KW-0679">Respiratory chain</keyword>
<dbReference type="CDD" id="cd20263">
    <property type="entry name" value="Complex1_LYR_NDUFB9_LYRM3"/>
    <property type="match status" value="1"/>
</dbReference>
<evidence type="ECO:0000256" key="13">
    <source>
        <dbReference type="ARBA" id="ARBA00023136"/>
    </source>
</evidence>
<keyword evidence="7" id="KW-0597">Phosphoprotein</keyword>
<evidence type="ECO:0000256" key="8">
    <source>
        <dbReference type="ARBA" id="ARBA00022660"/>
    </source>
</evidence>
<evidence type="ECO:0000256" key="9">
    <source>
        <dbReference type="ARBA" id="ARBA00022792"/>
    </source>
</evidence>
<organism evidence="17 18">
    <name type="scientific">Thelephora terrestris</name>
    <dbReference type="NCBI Taxonomy" id="56493"/>
    <lineage>
        <taxon>Eukaryota</taxon>
        <taxon>Fungi</taxon>
        <taxon>Dikarya</taxon>
        <taxon>Basidiomycota</taxon>
        <taxon>Agaricomycotina</taxon>
        <taxon>Agaricomycetes</taxon>
        <taxon>Thelephorales</taxon>
        <taxon>Thelephoraceae</taxon>
        <taxon>Thelephora</taxon>
    </lineage>
</organism>
<keyword evidence="18" id="KW-1185">Reference proteome</keyword>
<dbReference type="Pfam" id="PF05347">
    <property type="entry name" value="Complex1_LYR"/>
    <property type="match status" value="1"/>
</dbReference>
<keyword evidence="10" id="KW-0249">Electron transport</keyword>
<name>A0A9P6L3U0_9AGAM</name>
<evidence type="ECO:0000256" key="2">
    <source>
        <dbReference type="ARBA" id="ARBA00004443"/>
    </source>
</evidence>
<keyword evidence="9" id="KW-0999">Mitochondrion inner membrane</keyword>
<evidence type="ECO:0000256" key="6">
    <source>
        <dbReference type="ARBA" id="ARBA00022448"/>
    </source>
</evidence>
<keyword evidence="6" id="KW-0813">Transport</keyword>
<proteinExistence type="inferred from homology"/>
<evidence type="ECO:0000256" key="10">
    <source>
        <dbReference type="ARBA" id="ARBA00022982"/>
    </source>
</evidence>
<sequence length="118" mass="14054">MSSFSNAHRLYVKSLYRRFLTNELDWVVNRQEWRARAMNVRAEFERNRNVHDPRALAVILQKAEAYLAEHRHPDRYIPASMPDGTKWSVLLTTSLYVSFLTSNLYRERNLPVRPNHLL</sequence>
<dbReference type="GO" id="GO:0006120">
    <property type="term" value="P:mitochondrial electron transport, NADH to ubiquinone"/>
    <property type="evidence" value="ECO:0007669"/>
    <property type="project" value="InterPro"/>
</dbReference>
<dbReference type="Proteomes" id="UP000736335">
    <property type="component" value="Unassembled WGS sequence"/>
</dbReference>
<reference evidence="17" key="1">
    <citation type="journal article" date="2020" name="Nat. Commun.">
        <title>Large-scale genome sequencing of mycorrhizal fungi provides insights into the early evolution of symbiotic traits.</title>
        <authorList>
            <person name="Miyauchi S."/>
            <person name="Kiss E."/>
            <person name="Kuo A."/>
            <person name="Drula E."/>
            <person name="Kohler A."/>
            <person name="Sanchez-Garcia M."/>
            <person name="Morin E."/>
            <person name="Andreopoulos B."/>
            <person name="Barry K.W."/>
            <person name="Bonito G."/>
            <person name="Buee M."/>
            <person name="Carver A."/>
            <person name="Chen C."/>
            <person name="Cichocki N."/>
            <person name="Clum A."/>
            <person name="Culley D."/>
            <person name="Crous P.W."/>
            <person name="Fauchery L."/>
            <person name="Girlanda M."/>
            <person name="Hayes R.D."/>
            <person name="Keri Z."/>
            <person name="LaButti K."/>
            <person name="Lipzen A."/>
            <person name="Lombard V."/>
            <person name="Magnuson J."/>
            <person name="Maillard F."/>
            <person name="Murat C."/>
            <person name="Nolan M."/>
            <person name="Ohm R.A."/>
            <person name="Pangilinan J."/>
            <person name="Pereira M.F."/>
            <person name="Perotto S."/>
            <person name="Peter M."/>
            <person name="Pfister S."/>
            <person name="Riley R."/>
            <person name="Sitrit Y."/>
            <person name="Stielow J.B."/>
            <person name="Szollosi G."/>
            <person name="Zifcakova L."/>
            <person name="Stursova M."/>
            <person name="Spatafora J.W."/>
            <person name="Tedersoo L."/>
            <person name="Vaario L.M."/>
            <person name="Yamada A."/>
            <person name="Yan M."/>
            <person name="Wang P."/>
            <person name="Xu J."/>
            <person name="Bruns T."/>
            <person name="Baldrian P."/>
            <person name="Vilgalys R."/>
            <person name="Dunand C."/>
            <person name="Henrissat B."/>
            <person name="Grigoriev I.V."/>
            <person name="Hibbett D."/>
            <person name="Nagy L.G."/>
            <person name="Martin F.M."/>
        </authorList>
    </citation>
    <scope>NUCLEOTIDE SEQUENCE</scope>
    <source>
        <strain evidence="17">UH-Tt-Lm1</strain>
    </source>
</reference>
<feature type="domain" description="Complex 1 LYR protein" evidence="16">
    <location>
        <begin position="12"/>
        <end position="68"/>
    </location>
</feature>
<accession>A0A9P6L3U0</accession>
<comment type="caution">
    <text evidence="17">The sequence shown here is derived from an EMBL/GenBank/DDBJ whole genome shotgun (WGS) entry which is preliminary data.</text>
</comment>
<reference evidence="17" key="2">
    <citation type="submission" date="2020-11" db="EMBL/GenBank/DDBJ databases">
        <authorList>
            <consortium name="DOE Joint Genome Institute"/>
            <person name="Kuo A."/>
            <person name="Miyauchi S."/>
            <person name="Kiss E."/>
            <person name="Drula E."/>
            <person name="Kohler A."/>
            <person name="Sanchez-Garcia M."/>
            <person name="Andreopoulos B."/>
            <person name="Barry K.W."/>
            <person name="Bonito G."/>
            <person name="Buee M."/>
            <person name="Carver A."/>
            <person name="Chen C."/>
            <person name="Cichocki N."/>
            <person name="Clum A."/>
            <person name="Culley D."/>
            <person name="Crous P.W."/>
            <person name="Fauchery L."/>
            <person name="Girlanda M."/>
            <person name="Hayes R."/>
            <person name="Keri Z."/>
            <person name="Labutti K."/>
            <person name="Lipzen A."/>
            <person name="Lombard V."/>
            <person name="Magnuson J."/>
            <person name="Maillard F."/>
            <person name="Morin E."/>
            <person name="Murat C."/>
            <person name="Nolan M."/>
            <person name="Ohm R."/>
            <person name="Pangilinan J."/>
            <person name="Pereira M."/>
            <person name="Perotto S."/>
            <person name="Peter M."/>
            <person name="Riley R."/>
            <person name="Sitrit Y."/>
            <person name="Stielow B."/>
            <person name="Szollosi G."/>
            <person name="Zifcakova L."/>
            <person name="Stursova M."/>
            <person name="Spatafora J.W."/>
            <person name="Tedersoo L."/>
            <person name="Vaario L.-M."/>
            <person name="Yamada A."/>
            <person name="Yan M."/>
            <person name="Wang P."/>
            <person name="Xu J."/>
            <person name="Bruns T."/>
            <person name="Baldrian P."/>
            <person name="Vilgalys R."/>
            <person name="Henrissat B."/>
            <person name="Grigoriev I.V."/>
            <person name="Hibbett D."/>
            <person name="Nagy L.G."/>
            <person name="Martin F.M."/>
        </authorList>
    </citation>
    <scope>NUCLEOTIDE SEQUENCE</scope>
    <source>
        <strain evidence="17">UH-Tt-Lm1</strain>
    </source>
</reference>
<dbReference type="GO" id="GO:0005743">
    <property type="term" value="C:mitochondrial inner membrane"/>
    <property type="evidence" value="ECO:0007669"/>
    <property type="project" value="UniProtKB-SubCell"/>
</dbReference>
<dbReference type="EMBL" id="WIUZ02000012">
    <property type="protein sequence ID" value="KAF9782159.1"/>
    <property type="molecule type" value="Genomic_DNA"/>
</dbReference>
<gene>
    <name evidence="17" type="ORF">BJ322DRAFT_1010142</name>
</gene>
<dbReference type="AlphaFoldDB" id="A0A9P6L3U0"/>
<dbReference type="InterPro" id="IPR045292">
    <property type="entry name" value="Complex1_LYR_NDUFB9_LYRM3"/>
</dbReference>